<dbReference type="Pfam" id="PF01965">
    <property type="entry name" value="DJ-1_PfpI"/>
    <property type="match status" value="1"/>
</dbReference>
<proteinExistence type="predicted"/>
<dbReference type="AlphaFoldDB" id="A0A8B6X2M9"/>
<dbReference type="InterPro" id="IPR018060">
    <property type="entry name" value="HTH_AraC"/>
</dbReference>
<dbReference type="OrthoDB" id="8543772at2"/>
<reference evidence="5" key="3">
    <citation type="journal article" date="2005" name="FEMS Microbiol. Rev.">
        <title>The many faces of the helix-turn-helix domain: transcription regulation and beyond.</title>
        <authorList>
            <person name="Aravind L."/>
            <person name="Anantharaman V."/>
            <person name="Balaji S."/>
            <person name="Babu M.M."/>
            <person name="Iyer L.M."/>
        </authorList>
    </citation>
    <scope>NUCLEOTIDE SEQUENCE</scope>
</reference>
<dbReference type="InterPro" id="IPR029062">
    <property type="entry name" value="Class_I_gatase-like"/>
</dbReference>
<accession>A0A8B6X2M9</accession>
<dbReference type="RefSeq" id="WP_028310904.1">
    <property type="nucleotide sequence ID" value="NZ_AXWS01000008.1"/>
</dbReference>
<dbReference type="Pfam" id="PF12833">
    <property type="entry name" value="HTH_18"/>
    <property type="match status" value="1"/>
</dbReference>
<dbReference type="Gene3D" id="3.40.50.880">
    <property type="match status" value="1"/>
</dbReference>
<dbReference type="InterPro" id="IPR010916">
    <property type="entry name" value="TonB_box_CS"/>
</dbReference>
<reference evidence="5" key="2">
    <citation type="journal article" date="2004" name="BMC Evol. Biol.">
        <title>Evolutionary and functional relationships within the DJ1 superfamily.</title>
        <authorList>
            <person name="Bandyopadhyay S."/>
            <person name="Cookson M.R."/>
        </authorList>
    </citation>
    <scope>NUCLEOTIDE SEQUENCE</scope>
</reference>
<dbReference type="InterPro" id="IPR052158">
    <property type="entry name" value="INH-QAR"/>
</dbReference>
<reference evidence="5" key="1">
    <citation type="journal article" date="2001" name="Curr. Opin. Microbiol.">
        <title>The AraC transcriptional activators.</title>
        <authorList>
            <person name="Martin R.G."/>
            <person name="Rosner J.L."/>
        </authorList>
    </citation>
    <scope>NUCLEOTIDE SEQUENCE</scope>
</reference>
<evidence type="ECO:0000256" key="2">
    <source>
        <dbReference type="ARBA" id="ARBA00023163"/>
    </source>
</evidence>
<dbReference type="Proteomes" id="UP000675920">
    <property type="component" value="Unplaced"/>
</dbReference>
<dbReference type="SUPFAM" id="SSF46689">
    <property type="entry name" value="Homeodomain-like"/>
    <property type="match status" value="2"/>
</dbReference>
<evidence type="ECO:0000259" key="3">
    <source>
        <dbReference type="PROSITE" id="PS01124"/>
    </source>
</evidence>
<organism evidence="4 5">
    <name type="scientific">Derxia gummosa DSM 723</name>
    <dbReference type="NCBI Taxonomy" id="1121388"/>
    <lineage>
        <taxon>Bacteria</taxon>
        <taxon>Pseudomonadati</taxon>
        <taxon>Pseudomonadota</taxon>
        <taxon>Betaproteobacteria</taxon>
        <taxon>Burkholderiales</taxon>
        <taxon>Alcaligenaceae</taxon>
        <taxon>Derxia</taxon>
    </lineage>
</organism>
<dbReference type="PANTHER" id="PTHR43130">
    <property type="entry name" value="ARAC-FAMILY TRANSCRIPTIONAL REGULATOR"/>
    <property type="match status" value="1"/>
</dbReference>
<keyword evidence="2" id="KW-0804">Transcription</keyword>
<evidence type="ECO:0000313" key="5">
    <source>
        <dbReference type="RefSeq" id="WP_028310904.1"/>
    </source>
</evidence>
<dbReference type="CDD" id="cd03137">
    <property type="entry name" value="GATase1_AraC_1"/>
    <property type="match status" value="1"/>
</dbReference>
<dbReference type="PANTHER" id="PTHR43130:SF3">
    <property type="entry name" value="HTH-TYPE TRANSCRIPTIONAL REGULATOR RV1931C"/>
    <property type="match status" value="1"/>
</dbReference>
<name>A0A8B6X2M9_9BURK</name>
<reference evidence="5" key="4">
    <citation type="journal article" date="2021" name="FEMS Microbiol. Rev.">
        <title>An update of the unceasingly growing and diverse AraC/XylS family of transcriptional activators.</title>
        <authorList>
            <person name="Cortes-Avalos D."/>
            <person name="Martinez-Perez N."/>
            <person name="Ortiz-Moncada M.A."/>
            <person name="Juarez-Gonzalez A."/>
            <person name="Banos-Vargas A.A."/>
            <person name="Estrada-de Los Santos P."/>
            <person name="Perez-Rueda E."/>
            <person name="Ibarra J.A."/>
        </authorList>
    </citation>
    <scope>NUCLEOTIDE SEQUENCE</scope>
</reference>
<dbReference type="InterPro" id="IPR002818">
    <property type="entry name" value="DJ-1/PfpI"/>
</dbReference>
<dbReference type="PROSITE" id="PS01124">
    <property type="entry name" value="HTH_ARAC_FAMILY_2"/>
    <property type="match status" value="1"/>
</dbReference>
<dbReference type="InterPro" id="IPR009057">
    <property type="entry name" value="Homeodomain-like_sf"/>
</dbReference>
<dbReference type="GO" id="GO:0003700">
    <property type="term" value="F:DNA-binding transcription factor activity"/>
    <property type="evidence" value="ECO:0007669"/>
    <property type="project" value="InterPro"/>
</dbReference>
<evidence type="ECO:0000256" key="1">
    <source>
        <dbReference type="ARBA" id="ARBA00023015"/>
    </source>
</evidence>
<dbReference type="SUPFAM" id="SSF52317">
    <property type="entry name" value="Class I glutamine amidotransferase-like"/>
    <property type="match status" value="1"/>
</dbReference>
<dbReference type="SMART" id="SM00342">
    <property type="entry name" value="HTH_ARAC"/>
    <property type="match status" value="1"/>
</dbReference>
<feature type="domain" description="HTH araC/xylS-type" evidence="3">
    <location>
        <begin position="210"/>
        <end position="308"/>
    </location>
</feature>
<protein>
    <submittedName>
        <fullName evidence="5">GlxA family transcriptional regulator</fullName>
    </submittedName>
</protein>
<keyword evidence="1" id="KW-0805">Transcription regulation</keyword>
<sequence length="320" mass="34493">MTARIAFVVYPGFQSLDLAALGPFELANALAPEPVYEIETVALAPGLVASSAGIAVQARAFGRQPYDTVLVSGATGPTPTDHALFAELRRVAGKARRLAAICTGAFVLAEAGLLDGRRAATHWARTRELARRFPAIRVEDDRIFVNDDGVWTSAGMTACIDLALALVEEDCGNDIARTIARKLVVYHRRGGGQSQFSTLSELEPASDRIRVALAHARENLRAPLTVDDLAAVVHWSPRHFARAFRDETGVTPAKAVEKLRLEAAQALIEAGHDSIGRIAAESGFGDEDRMRRAFMRALGKPPQTVVREIRARMPAAPGDD</sequence>
<keyword evidence="4" id="KW-1185">Reference proteome</keyword>
<dbReference type="Gene3D" id="1.10.10.60">
    <property type="entry name" value="Homeodomain-like"/>
    <property type="match status" value="1"/>
</dbReference>
<evidence type="ECO:0000313" key="4">
    <source>
        <dbReference type="Proteomes" id="UP000675920"/>
    </source>
</evidence>
<reference evidence="5" key="5">
    <citation type="submission" date="2025-08" db="UniProtKB">
        <authorList>
            <consortium name="RefSeq"/>
        </authorList>
    </citation>
    <scope>IDENTIFICATION</scope>
</reference>
<dbReference type="PROSITE" id="PS00430">
    <property type="entry name" value="TONB_DEPENDENT_REC_1"/>
    <property type="match status" value="1"/>
</dbReference>
<dbReference type="GO" id="GO:0043565">
    <property type="term" value="F:sequence-specific DNA binding"/>
    <property type="evidence" value="ECO:0007669"/>
    <property type="project" value="InterPro"/>
</dbReference>